<evidence type="ECO:0000256" key="3">
    <source>
        <dbReference type="SAM" id="SignalP"/>
    </source>
</evidence>
<dbReference type="Proteomes" id="UP001159364">
    <property type="component" value="Linkage Group LG04"/>
</dbReference>
<feature type="chain" id="PRO_5043440411" description="Bifunctional inhibitor/plant lipid transfer protein/seed storage helical domain-containing protein" evidence="3">
    <location>
        <begin position="17"/>
        <end position="115"/>
    </location>
</feature>
<gene>
    <name evidence="5" type="ORF">K2173_023925</name>
</gene>
<dbReference type="PRINTS" id="PR00382">
    <property type="entry name" value="LIPIDTRNSFER"/>
</dbReference>
<evidence type="ECO:0000313" key="5">
    <source>
        <dbReference type="EMBL" id="KAJ8768930.1"/>
    </source>
</evidence>
<dbReference type="PANTHER" id="PTHR33076">
    <property type="entry name" value="NON-SPECIFIC LIPID-TRANSFER PROTEIN 2-RELATED"/>
    <property type="match status" value="1"/>
</dbReference>
<dbReference type="EMBL" id="JAIWQS010000004">
    <property type="protein sequence ID" value="KAJ8768930.1"/>
    <property type="molecule type" value="Genomic_DNA"/>
</dbReference>
<keyword evidence="3" id="KW-0732">Signal</keyword>
<dbReference type="AlphaFoldDB" id="A0AAV8TSL9"/>
<dbReference type="GO" id="GO:0006869">
    <property type="term" value="P:lipid transport"/>
    <property type="evidence" value="ECO:0007669"/>
    <property type="project" value="InterPro"/>
</dbReference>
<sequence>MKGFWAILSLVLVVSAAIPTEAGPAICKQVKQRIQPCQKYLSGNASKPSPNCCAVVQELKDRATDKLAKKVVCQCLEDASELNIQAAKIKKLPGLCNVDVEIPYASNSRCSKKFQ</sequence>
<dbReference type="Gene3D" id="1.10.110.10">
    <property type="entry name" value="Plant lipid-transfer and hydrophobic proteins"/>
    <property type="match status" value="1"/>
</dbReference>
<protein>
    <recommendedName>
        <fullName evidence="4">Bifunctional inhibitor/plant lipid transfer protein/seed storage helical domain-containing protein</fullName>
    </recommendedName>
</protein>
<comment type="caution">
    <text evidence="5">The sequence shown here is derived from an EMBL/GenBank/DDBJ whole genome shotgun (WGS) entry which is preliminary data.</text>
</comment>
<dbReference type="SUPFAM" id="SSF47699">
    <property type="entry name" value="Bifunctional inhibitor/lipid-transfer protein/seed storage 2S albumin"/>
    <property type="match status" value="1"/>
</dbReference>
<keyword evidence="6" id="KW-1185">Reference proteome</keyword>
<dbReference type="InterPro" id="IPR036312">
    <property type="entry name" value="Bifun_inhib/LTP/seed_sf"/>
</dbReference>
<proteinExistence type="inferred from homology"/>
<organism evidence="5 6">
    <name type="scientific">Erythroxylum novogranatense</name>
    <dbReference type="NCBI Taxonomy" id="1862640"/>
    <lineage>
        <taxon>Eukaryota</taxon>
        <taxon>Viridiplantae</taxon>
        <taxon>Streptophyta</taxon>
        <taxon>Embryophyta</taxon>
        <taxon>Tracheophyta</taxon>
        <taxon>Spermatophyta</taxon>
        <taxon>Magnoliopsida</taxon>
        <taxon>eudicotyledons</taxon>
        <taxon>Gunneridae</taxon>
        <taxon>Pentapetalae</taxon>
        <taxon>rosids</taxon>
        <taxon>fabids</taxon>
        <taxon>Malpighiales</taxon>
        <taxon>Erythroxylaceae</taxon>
        <taxon>Erythroxylum</taxon>
    </lineage>
</organism>
<evidence type="ECO:0000256" key="1">
    <source>
        <dbReference type="ARBA" id="ARBA00009748"/>
    </source>
</evidence>
<reference evidence="5 6" key="1">
    <citation type="submission" date="2021-09" db="EMBL/GenBank/DDBJ databases">
        <title>Genomic insights and catalytic innovation underlie evolution of tropane alkaloids biosynthesis.</title>
        <authorList>
            <person name="Wang Y.-J."/>
            <person name="Tian T."/>
            <person name="Huang J.-P."/>
            <person name="Huang S.-X."/>
        </authorList>
    </citation>
    <scope>NUCLEOTIDE SEQUENCE [LARGE SCALE GENOMIC DNA]</scope>
    <source>
        <strain evidence="5">KIB-2018</strain>
        <tissue evidence="5">Leaf</tissue>
    </source>
</reference>
<comment type="similarity">
    <text evidence="1">Belongs to the plant LTP family.</text>
</comment>
<evidence type="ECO:0000256" key="2">
    <source>
        <dbReference type="ARBA" id="ARBA00023157"/>
    </source>
</evidence>
<dbReference type="Pfam" id="PF14368">
    <property type="entry name" value="LTP_2"/>
    <property type="match status" value="1"/>
</dbReference>
<feature type="domain" description="Bifunctional inhibitor/plant lipid transfer protein/seed storage helical" evidence="4">
    <location>
        <begin position="10"/>
        <end position="101"/>
    </location>
</feature>
<keyword evidence="2" id="KW-1015">Disulfide bond</keyword>
<evidence type="ECO:0000259" key="4">
    <source>
        <dbReference type="Pfam" id="PF14368"/>
    </source>
</evidence>
<accession>A0AAV8TSL9</accession>
<dbReference type="InterPro" id="IPR000528">
    <property type="entry name" value="Plant_nsLTP"/>
</dbReference>
<dbReference type="InterPro" id="IPR016140">
    <property type="entry name" value="Bifunc_inhib/LTP/seed_store"/>
</dbReference>
<dbReference type="GO" id="GO:0008289">
    <property type="term" value="F:lipid binding"/>
    <property type="evidence" value="ECO:0007669"/>
    <property type="project" value="InterPro"/>
</dbReference>
<evidence type="ECO:0000313" key="6">
    <source>
        <dbReference type="Proteomes" id="UP001159364"/>
    </source>
</evidence>
<feature type="signal peptide" evidence="3">
    <location>
        <begin position="1"/>
        <end position="16"/>
    </location>
</feature>
<name>A0AAV8TSL9_9ROSI</name>